<evidence type="ECO:0000313" key="9">
    <source>
        <dbReference type="Proteomes" id="UP000729402"/>
    </source>
</evidence>
<feature type="domain" description="FLZ-type" evidence="7">
    <location>
        <begin position="76"/>
        <end position="171"/>
    </location>
</feature>
<keyword evidence="9" id="KW-1185">Reference proteome</keyword>
<dbReference type="InterPro" id="IPR007650">
    <property type="entry name" value="Zf-FLZ_dom"/>
</dbReference>
<dbReference type="GO" id="GO:0046872">
    <property type="term" value="F:metal ion binding"/>
    <property type="evidence" value="ECO:0007669"/>
    <property type="project" value="UniProtKB-KW"/>
</dbReference>
<sequence length="175" mass="19281">MSEPRGSLLSHPSQPAAPQPRRPGRSITAVARRQCAAQPLPLPSPRHAAPAIVRPRSHSPRAGAPPCRRRAAQTAAFLRACGLCNRRLGPGRDTYMYKYVEKKKSGHTSSLISFVHLIVCTETEIEIRFRSMAAKVSTNLLACGVFVCSGDTAFCSLECRQQHITHEKWKEKLLA</sequence>
<dbReference type="Pfam" id="PF04570">
    <property type="entry name" value="zf-FLZ"/>
    <property type="match status" value="2"/>
</dbReference>
<evidence type="ECO:0000256" key="2">
    <source>
        <dbReference type="ARBA" id="ARBA00009374"/>
    </source>
</evidence>
<protein>
    <recommendedName>
        <fullName evidence="7">FLZ-type domain-containing protein</fullName>
    </recommendedName>
</protein>
<organism evidence="8 9">
    <name type="scientific">Zizania palustris</name>
    <name type="common">Northern wild rice</name>
    <dbReference type="NCBI Taxonomy" id="103762"/>
    <lineage>
        <taxon>Eukaryota</taxon>
        <taxon>Viridiplantae</taxon>
        <taxon>Streptophyta</taxon>
        <taxon>Embryophyta</taxon>
        <taxon>Tracheophyta</taxon>
        <taxon>Spermatophyta</taxon>
        <taxon>Magnoliopsida</taxon>
        <taxon>Liliopsida</taxon>
        <taxon>Poales</taxon>
        <taxon>Poaceae</taxon>
        <taxon>BOP clade</taxon>
        <taxon>Oryzoideae</taxon>
        <taxon>Oryzeae</taxon>
        <taxon>Zizaniinae</taxon>
        <taxon>Zizania</taxon>
    </lineage>
</organism>
<accession>A0A8J5T5P8</accession>
<dbReference type="PROSITE" id="PS51795">
    <property type="entry name" value="ZF_FLZ"/>
    <property type="match status" value="1"/>
</dbReference>
<comment type="caution">
    <text evidence="8">The sequence shown here is derived from an EMBL/GenBank/DDBJ whole genome shotgun (WGS) entry which is preliminary data.</text>
</comment>
<evidence type="ECO:0000256" key="1">
    <source>
        <dbReference type="ARBA" id="ARBA00004496"/>
    </source>
</evidence>
<evidence type="ECO:0000259" key="7">
    <source>
        <dbReference type="PROSITE" id="PS51795"/>
    </source>
</evidence>
<comment type="subcellular location">
    <subcellularLocation>
        <location evidence="1">Cytoplasm</location>
    </subcellularLocation>
</comment>
<keyword evidence="3" id="KW-0963">Cytoplasm</keyword>
<evidence type="ECO:0000313" key="8">
    <source>
        <dbReference type="EMBL" id="KAG8069384.1"/>
    </source>
</evidence>
<dbReference type="EMBL" id="JAAALK010000284">
    <property type="protein sequence ID" value="KAG8069384.1"/>
    <property type="molecule type" value="Genomic_DNA"/>
</dbReference>
<dbReference type="GO" id="GO:0005737">
    <property type="term" value="C:cytoplasm"/>
    <property type="evidence" value="ECO:0007669"/>
    <property type="project" value="UniProtKB-SubCell"/>
</dbReference>
<dbReference type="PANTHER" id="PTHR33059">
    <property type="entry name" value="FCS-LIKE ZINC FINGER 5"/>
    <property type="match status" value="1"/>
</dbReference>
<dbReference type="PANTHER" id="PTHR33059:SF4">
    <property type="entry name" value="FCS-LIKE ZINC FINGER 5"/>
    <property type="match status" value="1"/>
</dbReference>
<evidence type="ECO:0000256" key="5">
    <source>
        <dbReference type="PROSITE-ProRule" id="PRU01131"/>
    </source>
</evidence>
<proteinExistence type="inferred from homology"/>
<dbReference type="Proteomes" id="UP000729402">
    <property type="component" value="Unassembled WGS sequence"/>
</dbReference>
<keyword evidence="4" id="KW-0479">Metal-binding</keyword>
<evidence type="ECO:0000256" key="6">
    <source>
        <dbReference type="SAM" id="MobiDB-lite"/>
    </source>
</evidence>
<reference evidence="8" key="1">
    <citation type="journal article" date="2021" name="bioRxiv">
        <title>Whole Genome Assembly and Annotation of Northern Wild Rice, Zizania palustris L., Supports a Whole Genome Duplication in the Zizania Genus.</title>
        <authorList>
            <person name="Haas M."/>
            <person name="Kono T."/>
            <person name="Macchietto M."/>
            <person name="Millas R."/>
            <person name="McGilp L."/>
            <person name="Shao M."/>
            <person name="Duquette J."/>
            <person name="Hirsch C.N."/>
            <person name="Kimball J."/>
        </authorList>
    </citation>
    <scope>NUCLEOTIDE SEQUENCE</scope>
    <source>
        <tissue evidence="8">Fresh leaf tissue</tissue>
    </source>
</reference>
<reference evidence="8" key="2">
    <citation type="submission" date="2021-02" db="EMBL/GenBank/DDBJ databases">
        <authorList>
            <person name="Kimball J.A."/>
            <person name="Haas M.W."/>
            <person name="Macchietto M."/>
            <person name="Kono T."/>
            <person name="Duquette J."/>
            <person name="Shao M."/>
        </authorList>
    </citation>
    <scope>NUCLEOTIDE SEQUENCE</scope>
    <source>
        <tissue evidence="8">Fresh leaf tissue</tissue>
    </source>
</reference>
<dbReference type="AlphaFoldDB" id="A0A8J5T5P8"/>
<gene>
    <name evidence="8" type="ORF">GUJ93_ZPchr0005g15637</name>
</gene>
<comment type="similarity">
    <text evidence="2">Belongs to the FLZ family.</text>
</comment>
<dbReference type="OrthoDB" id="1925036at2759"/>
<evidence type="ECO:0000256" key="4">
    <source>
        <dbReference type="ARBA" id="ARBA00022723"/>
    </source>
</evidence>
<feature type="region of interest" description="Disordered" evidence="6">
    <location>
        <begin position="1"/>
        <end position="28"/>
    </location>
</feature>
<feature type="zinc finger region" description="FLZ-type" evidence="5">
    <location>
        <begin position="76"/>
        <end position="171"/>
    </location>
</feature>
<evidence type="ECO:0000256" key="3">
    <source>
        <dbReference type="ARBA" id="ARBA00022490"/>
    </source>
</evidence>
<name>A0A8J5T5P8_ZIZPA</name>